<evidence type="ECO:0000313" key="2">
    <source>
        <dbReference type="Proteomes" id="UP000321058"/>
    </source>
</evidence>
<name>A0A512NKX7_9HYPH</name>
<dbReference type="EMBL" id="BKAJ01000135">
    <property type="protein sequence ID" value="GEP59603.1"/>
    <property type="molecule type" value="Genomic_DNA"/>
</dbReference>
<sequence>MTMFPVSVPIDADLRWVDRWAPPYVPEVLLEANTPYRFSAVGTWRDASIASSPDGYSSTNLVLRLAESWRRVPTAPWFALVGTVDRDTSLLTPIGAGAKIAFPKSGKLSCFANDVCFMYFNNRGSVMLTVDRA</sequence>
<dbReference type="AlphaFoldDB" id="A0A512NKX7"/>
<organism evidence="1 2">
    <name type="scientific">Reyranella soli</name>
    <dbReference type="NCBI Taxonomy" id="1230389"/>
    <lineage>
        <taxon>Bacteria</taxon>
        <taxon>Pseudomonadati</taxon>
        <taxon>Pseudomonadota</taxon>
        <taxon>Alphaproteobacteria</taxon>
        <taxon>Hyphomicrobiales</taxon>
        <taxon>Reyranellaceae</taxon>
        <taxon>Reyranella</taxon>
    </lineage>
</organism>
<reference evidence="1 2" key="1">
    <citation type="submission" date="2019-07" db="EMBL/GenBank/DDBJ databases">
        <title>Whole genome shotgun sequence of Reyranella soli NBRC 108950.</title>
        <authorList>
            <person name="Hosoyama A."/>
            <person name="Uohara A."/>
            <person name="Ohji S."/>
            <person name="Ichikawa N."/>
        </authorList>
    </citation>
    <scope>NUCLEOTIDE SEQUENCE [LARGE SCALE GENOMIC DNA]</scope>
    <source>
        <strain evidence="1 2">NBRC 108950</strain>
    </source>
</reference>
<evidence type="ECO:0000313" key="1">
    <source>
        <dbReference type="EMBL" id="GEP59603.1"/>
    </source>
</evidence>
<comment type="caution">
    <text evidence="1">The sequence shown here is derived from an EMBL/GenBank/DDBJ whole genome shotgun (WGS) entry which is preliminary data.</text>
</comment>
<dbReference type="Gene3D" id="2.60.120.430">
    <property type="entry name" value="Galactose-binding lectin"/>
    <property type="match status" value="1"/>
</dbReference>
<keyword evidence="2" id="KW-1185">Reference proteome</keyword>
<proteinExistence type="predicted"/>
<protein>
    <submittedName>
        <fullName evidence="1">Uncharacterized protein</fullName>
    </submittedName>
</protein>
<dbReference type="Proteomes" id="UP000321058">
    <property type="component" value="Unassembled WGS sequence"/>
</dbReference>
<accession>A0A512NKX7</accession>
<gene>
    <name evidence="1" type="ORF">RSO01_67690</name>
</gene>